<evidence type="ECO:0000313" key="4">
    <source>
        <dbReference type="Proteomes" id="UP001408789"/>
    </source>
</evidence>
<feature type="compositionally biased region" description="Polar residues" evidence="1">
    <location>
        <begin position="141"/>
        <end position="156"/>
    </location>
</feature>
<proteinExistence type="predicted"/>
<dbReference type="AlphaFoldDB" id="A0AAP0DSQ5"/>
<dbReference type="EMBL" id="JBCNJP010000002">
    <property type="protein sequence ID" value="KAK9080314.1"/>
    <property type="molecule type" value="Genomic_DNA"/>
</dbReference>
<dbReference type="PANTHER" id="PTHR33640:SF30">
    <property type="entry name" value="DUF4408 DOMAIN-CONTAINING PROTEIN"/>
    <property type="match status" value="1"/>
</dbReference>
<gene>
    <name evidence="3" type="ORF">SSX86_000072</name>
</gene>
<sequence>MVLDPSVLDYLDEEMDSDGEDCVEEEKIDVIFRYNLFLNVVNRLKLIEFFIAVALIFWSSSSRVFFVPRVLGDNWLNFSANLLNHRVVFLVGNVIIAVCYVLSRRTEKGNRSEKLVTSLPEETEGTENPNEEGSCHDENDVVQTESVTPLPEQTSVTEDENDAVKTESETEIEVAIKQAVKQIERFRRTQSEKLKREMSMKRRREFQRSETVGLLVTSVAAMSPEAVERLSNEEFQVAVETFISRQQSFLKQEGMATKLL</sequence>
<evidence type="ECO:0000256" key="1">
    <source>
        <dbReference type="SAM" id="MobiDB-lite"/>
    </source>
</evidence>
<dbReference type="Proteomes" id="UP001408789">
    <property type="component" value="Unassembled WGS sequence"/>
</dbReference>
<organism evidence="3 4">
    <name type="scientific">Deinandra increscens subsp. villosa</name>
    <dbReference type="NCBI Taxonomy" id="3103831"/>
    <lineage>
        <taxon>Eukaryota</taxon>
        <taxon>Viridiplantae</taxon>
        <taxon>Streptophyta</taxon>
        <taxon>Embryophyta</taxon>
        <taxon>Tracheophyta</taxon>
        <taxon>Spermatophyta</taxon>
        <taxon>Magnoliopsida</taxon>
        <taxon>eudicotyledons</taxon>
        <taxon>Gunneridae</taxon>
        <taxon>Pentapetalae</taxon>
        <taxon>asterids</taxon>
        <taxon>campanulids</taxon>
        <taxon>Asterales</taxon>
        <taxon>Asteraceae</taxon>
        <taxon>Asteroideae</taxon>
        <taxon>Heliantheae alliance</taxon>
        <taxon>Madieae</taxon>
        <taxon>Madiinae</taxon>
        <taxon>Deinandra</taxon>
    </lineage>
</organism>
<comment type="caution">
    <text evidence="3">The sequence shown here is derived from an EMBL/GenBank/DDBJ whole genome shotgun (WGS) entry which is preliminary data.</text>
</comment>
<accession>A0AAP0DSQ5</accession>
<name>A0AAP0DSQ5_9ASTR</name>
<evidence type="ECO:0008006" key="5">
    <source>
        <dbReference type="Google" id="ProtNLM"/>
    </source>
</evidence>
<keyword evidence="2" id="KW-0812">Transmembrane</keyword>
<keyword evidence="2" id="KW-0472">Membrane</keyword>
<feature type="transmembrane region" description="Helical" evidence="2">
    <location>
        <begin position="46"/>
        <end position="66"/>
    </location>
</feature>
<dbReference type="PANTHER" id="PTHR33640">
    <property type="entry name" value="TRANSMEMBRANE PROTEIN"/>
    <property type="match status" value="1"/>
</dbReference>
<keyword evidence="4" id="KW-1185">Reference proteome</keyword>
<reference evidence="3 4" key="1">
    <citation type="submission" date="2024-04" db="EMBL/GenBank/DDBJ databases">
        <title>The reference genome of an endangered Asteraceae, Deinandra increscens subsp. villosa, native to the Central Coast of California.</title>
        <authorList>
            <person name="Guilliams M."/>
            <person name="Hasenstab-Lehman K."/>
            <person name="Meyer R."/>
            <person name="Mcevoy S."/>
        </authorList>
    </citation>
    <scope>NUCLEOTIDE SEQUENCE [LARGE SCALE GENOMIC DNA]</scope>
    <source>
        <tissue evidence="3">Leaf</tissue>
    </source>
</reference>
<keyword evidence="2" id="KW-1133">Transmembrane helix</keyword>
<evidence type="ECO:0000313" key="3">
    <source>
        <dbReference type="EMBL" id="KAK9080314.1"/>
    </source>
</evidence>
<protein>
    <recommendedName>
        <fullName evidence="5">Transmembrane protein</fullName>
    </recommendedName>
</protein>
<evidence type="ECO:0000256" key="2">
    <source>
        <dbReference type="SAM" id="Phobius"/>
    </source>
</evidence>
<feature type="region of interest" description="Disordered" evidence="1">
    <location>
        <begin position="112"/>
        <end position="169"/>
    </location>
</feature>
<feature type="transmembrane region" description="Helical" evidence="2">
    <location>
        <begin position="86"/>
        <end position="103"/>
    </location>
</feature>